<dbReference type="PROSITE" id="PS50142">
    <property type="entry name" value="RNASE_3_2"/>
    <property type="match status" value="1"/>
</dbReference>
<dbReference type="GO" id="GO:0006364">
    <property type="term" value="P:rRNA processing"/>
    <property type="evidence" value="ECO:0007669"/>
    <property type="project" value="TreeGrafter"/>
</dbReference>
<dbReference type="EMBL" id="JPKY01000121">
    <property type="protein sequence ID" value="KFH41623.1"/>
    <property type="molecule type" value="Genomic_DNA"/>
</dbReference>
<evidence type="ECO:0000256" key="2">
    <source>
        <dbReference type="SAM" id="MobiDB-lite"/>
    </source>
</evidence>
<dbReference type="InterPro" id="IPR000999">
    <property type="entry name" value="RNase_III_dom"/>
</dbReference>
<dbReference type="SUPFAM" id="SSF54768">
    <property type="entry name" value="dsRNA-binding domain-like"/>
    <property type="match status" value="1"/>
</dbReference>
<dbReference type="GO" id="GO:0003723">
    <property type="term" value="F:RNA binding"/>
    <property type="evidence" value="ECO:0007669"/>
    <property type="project" value="UniProtKB-KW"/>
</dbReference>
<accession>A0A086SWZ1</accession>
<dbReference type="HOGENOM" id="CLU_048162_2_1_1"/>
<keyword evidence="1" id="KW-0694">RNA-binding</keyword>
<feature type="compositionally biased region" description="Polar residues" evidence="2">
    <location>
        <begin position="102"/>
        <end position="111"/>
    </location>
</feature>
<gene>
    <name evidence="4" type="ORF">ACRE_076720</name>
</gene>
<sequence length="421" mass="46112">MSKRPHSALGDVSPSPGASKRSRPEDPDEHGQPAEEVLANIAAANEALERLESSLKSMDQADPSYSQTKRRVTEMSRKYLPIYKRLAYGNDDGDSHAANHESPAQNKNHNITPPALIPSVSLAPWTCSEIPRELPPLPVIKNPELERQAFQHPGTSGGENYTRLEWLGDAYLELIATAIIFSTFPTTSSGRCSQLREQLIRNTTLADYFRQYGLTSKAVLPADVVGNGQPGRGRSSDKDIIKTQGDMFEAYVAAVILSDPDDGLSNCAKWLRALWSRTIKDQIIKAERVARGGAPSNPTQETRPGARAPTPKEELAKLIVVKGVRLEYKDMPGKEKKDRNLKLELFTVGVYLTGWGEDNKLLGWASALSKKEAGQKAAARALESKKQMKVYAAKKQAFLEARNMAEQGATAAEDTGSAMET</sequence>
<dbReference type="SUPFAM" id="SSF69065">
    <property type="entry name" value="RNase III domain-like"/>
    <property type="match status" value="1"/>
</dbReference>
<dbReference type="STRING" id="857340.A0A086SWZ1"/>
<evidence type="ECO:0000313" key="5">
    <source>
        <dbReference type="Proteomes" id="UP000029964"/>
    </source>
</evidence>
<protein>
    <submittedName>
        <fullName evidence="4">Ribonuclease-like protein</fullName>
    </submittedName>
</protein>
<feature type="region of interest" description="Disordered" evidence="2">
    <location>
        <begin position="91"/>
        <end position="112"/>
    </location>
</feature>
<feature type="region of interest" description="Disordered" evidence="2">
    <location>
        <begin position="288"/>
        <end position="311"/>
    </location>
</feature>
<dbReference type="GO" id="GO:0006369">
    <property type="term" value="P:termination of RNA polymerase II transcription"/>
    <property type="evidence" value="ECO:0007669"/>
    <property type="project" value="TreeGrafter"/>
</dbReference>
<feature type="compositionally biased region" description="Low complexity" evidence="2">
    <location>
        <begin position="34"/>
        <end position="45"/>
    </location>
</feature>
<comment type="caution">
    <text evidence="4">The sequence shown here is derived from an EMBL/GenBank/DDBJ whole genome shotgun (WGS) entry which is preliminary data.</text>
</comment>
<feature type="region of interest" description="Disordered" evidence="2">
    <location>
        <begin position="1"/>
        <end position="45"/>
    </location>
</feature>
<name>A0A086SWZ1_HAPC1</name>
<dbReference type="CDD" id="cd00593">
    <property type="entry name" value="RIBOc"/>
    <property type="match status" value="1"/>
</dbReference>
<organism evidence="4 5">
    <name type="scientific">Hapsidospora chrysogenum (strain ATCC 11550 / CBS 779.69 / DSM 880 / IAM 14645 / JCM 23072 / IMI 49137)</name>
    <name type="common">Acremonium chrysogenum</name>
    <dbReference type="NCBI Taxonomy" id="857340"/>
    <lineage>
        <taxon>Eukaryota</taxon>
        <taxon>Fungi</taxon>
        <taxon>Dikarya</taxon>
        <taxon>Ascomycota</taxon>
        <taxon>Pezizomycotina</taxon>
        <taxon>Sordariomycetes</taxon>
        <taxon>Hypocreomycetidae</taxon>
        <taxon>Hypocreales</taxon>
        <taxon>Bionectriaceae</taxon>
        <taxon>Hapsidospora</taxon>
    </lineage>
</organism>
<evidence type="ECO:0000313" key="4">
    <source>
        <dbReference type="EMBL" id="KFH41623.1"/>
    </source>
</evidence>
<evidence type="ECO:0000259" key="3">
    <source>
        <dbReference type="PROSITE" id="PS50142"/>
    </source>
</evidence>
<proteinExistence type="predicted"/>
<dbReference type="AlphaFoldDB" id="A0A086SWZ1"/>
<feature type="compositionally biased region" description="Basic and acidic residues" evidence="2">
    <location>
        <begin position="22"/>
        <end position="33"/>
    </location>
</feature>
<dbReference type="Gene3D" id="1.10.1520.10">
    <property type="entry name" value="Ribonuclease III domain"/>
    <property type="match status" value="1"/>
</dbReference>
<dbReference type="InterPro" id="IPR036389">
    <property type="entry name" value="RNase_III_sf"/>
</dbReference>
<feature type="domain" description="RNase III" evidence="3">
    <location>
        <begin position="140"/>
        <end position="260"/>
    </location>
</feature>
<dbReference type="GO" id="GO:0034475">
    <property type="term" value="P:U4 snRNA 3'-end processing"/>
    <property type="evidence" value="ECO:0007669"/>
    <property type="project" value="TreeGrafter"/>
</dbReference>
<dbReference type="PANTHER" id="PTHR11207">
    <property type="entry name" value="RIBONUCLEASE III"/>
    <property type="match status" value="1"/>
</dbReference>
<dbReference type="PANTHER" id="PTHR11207:SF0">
    <property type="entry name" value="RIBONUCLEASE 3"/>
    <property type="match status" value="1"/>
</dbReference>
<dbReference type="Gene3D" id="3.30.160.20">
    <property type="match status" value="1"/>
</dbReference>
<evidence type="ECO:0000256" key="1">
    <source>
        <dbReference type="ARBA" id="ARBA00022884"/>
    </source>
</evidence>
<reference evidence="5" key="1">
    <citation type="journal article" date="2014" name="Genome Announc.">
        <title>Genome sequence and annotation of Acremonium chrysogenum, producer of the beta-lactam antibiotic cephalosporin C.</title>
        <authorList>
            <person name="Terfehr D."/>
            <person name="Dahlmann T.A."/>
            <person name="Specht T."/>
            <person name="Zadra I."/>
            <person name="Kuernsteiner H."/>
            <person name="Kueck U."/>
        </authorList>
    </citation>
    <scope>NUCLEOTIDE SEQUENCE [LARGE SCALE GENOMIC DNA]</scope>
    <source>
        <strain evidence="5">ATCC 11550 / CBS 779.69 / DSM 880 / IAM 14645 / JCM 23072 / IMI 49137</strain>
    </source>
</reference>
<dbReference type="GO" id="GO:0004525">
    <property type="term" value="F:ribonuclease III activity"/>
    <property type="evidence" value="ECO:0007669"/>
    <property type="project" value="InterPro"/>
</dbReference>
<dbReference type="GO" id="GO:0005654">
    <property type="term" value="C:nucleoplasm"/>
    <property type="evidence" value="ECO:0007669"/>
    <property type="project" value="TreeGrafter"/>
</dbReference>
<keyword evidence="5" id="KW-1185">Reference proteome</keyword>
<dbReference type="SMART" id="SM00535">
    <property type="entry name" value="RIBOc"/>
    <property type="match status" value="1"/>
</dbReference>
<dbReference type="OrthoDB" id="2392202at2759"/>
<dbReference type="Proteomes" id="UP000029964">
    <property type="component" value="Unassembled WGS sequence"/>
</dbReference>
<dbReference type="Pfam" id="PF00636">
    <property type="entry name" value="Ribonuclease_3"/>
    <property type="match status" value="1"/>
</dbReference>